<dbReference type="InterPro" id="IPR042261">
    <property type="entry name" value="Lsr2-like_dimerization"/>
</dbReference>
<dbReference type="Pfam" id="PF11774">
    <property type="entry name" value="Lsr2"/>
    <property type="match status" value="1"/>
</dbReference>
<organism evidence="5 6">
    <name type="scientific">Nesterenkonia halobia</name>
    <dbReference type="NCBI Taxonomy" id="37922"/>
    <lineage>
        <taxon>Bacteria</taxon>
        <taxon>Bacillati</taxon>
        <taxon>Actinomycetota</taxon>
        <taxon>Actinomycetes</taxon>
        <taxon>Micrococcales</taxon>
        <taxon>Micrococcaceae</taxon>
        <taxon>Nesterenkonia</taxon>
    </lineage>
</organism>
<feature type="domain" description="Lsr2 DNA-binding" evidence="4">
    <location>
        <begin position="122"/>
        <end position="156"/>
    </location>
</feature>
<evidence type="ECO:0000259" key="4">
    <source>
        <dbReference type="Pfam" id="PF23359"/>
    </source>
</evidence>
<dbReference type="Gene3D" id="4.10.320.10">
    <property type="entry name" value="E3-binding domain"/>
    <property type="match status" value="1"/>
</dbReference>
<feature type="domain" description="Lsr2 dimerization" evidence="3">
    <location>
        <begin position="60"/>
        <end position="116"/>
    </location>
</feature>
<evidence type="ECO:0008006" key="7">
    <source>
        <dbReference type="Google" id="ProtNLM"/>
    </source>
</evidence>
<evidence type="ECO:0000256" key="2">
    <source>
        <dbReference type="SAM" id="MobiDB-lite"/>
    </source>
</evidence>
<proteinExistence type="predicted"/>
<comment type="caution">
    <text evidence="5">The sequence shown here is derived from an EMBL/GenBank/DDBJ whole genome shotgun (WGS) entry which is preliminary data.</text>
</comment>
<feature type="compositionally biased region" description="Low complexity" evidence="2">
    <location>
        <begin position="15"/>
        <end position="34"/>
    </location>
</feature>
<keyword evidence="1" id="KW-0238">DNA-binding</keyword>
<evidence type="ECO:0000313" key="5">
    <source>
        <dbReference type="EMBL" id="GAA3281363.1"/>
    </source>
</evidence>
<dbReference type="Gene3D" id="3.30.60.230">
    <property type="entry name" value="Lsr2, dimerization domain"/>
    <property type="match status" value="1"/>
</dbReference>
<gene>
    <name evidence="5" type="ORF">GCM10020260_06800</name>
</gene>
<keyword evidence="6" id="KW-1185">Reference proteome</keyword>
<evidence type="ECO:0000313" key="6">
    <source>
        <dbReference type="Proteomes" id="UP001501736"/>
    </source>
</evidence>
<dbReference type="EMBL" id="BAAAYG010000003">
    <property type="protein sequence ID" value="GAA3281363.1"/>
    <property type="molecule type" value="Genomic_DNA"/>
</dbReference>
<reference evidence="6" key="1">
    <citation type="journal article" date="2019" name="Int. J. Syst. Evol. Microbiol.">
        <title>The Global Catalogue of Microorganisms (GCM) 10K type strain sequencing project: providing services to taxonomists for standard genome sequencing and annotation.</title>
        <authorList>
            <consortium name="The Broad Institute Genomics Platform"/>
            <consortium name="The Broad Institute Genome Sequencing Center for Infectious Disease"/>
            <person name="Wu L."/>
            <person name="Ma J."/>
        </authorList>
    </citation>
    <scope>NUCLEOTIDE SEQUENCE [LARGE SCALE GENOMIC DNA]</scope>
    <source>
        <strain evidence="6">JCM 11483</strain>
    </source>
</reference>
<evidence type="ECO:0000256" key="1">
    <source>
        <dbReference type="ARBA" id="ARBA00023125"/>
    </source>
</evidence>
<dbReference type="InterPro" id="IPR024412">
    <property type="entry name" value="Lsr2_dim_dom"/>
</dbReference>
<accession>A0ABP6RB51</accession>
<dbReference type="Pfam" id="PF23359">
    <property type="entry name" value="Lsr2_DNA-bd"/>
    <property type="match status" value="1"/>
</dbReference>
<dbReference type="Proteomes" id="UP001501736">
    <property type="component" value="Unassembled WGS sequence"/>
</dbReference>
<dbReference type="InterPro" id="IPR036625">
    <property type="entry name" value="E3-bd_dom_sf"/>
</dbReference>
<protein>
    <recommendedName>
        <fullName evidence="7">Lsr2 family protein</fullName>
    </recommendedName>
</protein>
<name>A0ABP6RB51_9MICC</name>
<dbReference type="InterPro" id="IPR055370">
    <property type="entry name" value="Lsr2_DNA-bd"/>
</dbReference>
<feature type="region of interest" description="Disordered" evidence="2">
    <location>
        <begin position="15"/>
        <end position="52"/>
    </location>
</feature>
<sequence>MKHWLHPAFVSSGAEAPAAGAADGGPSSAASRRGCPNDVDCHRGSAADPVGQEWSSEVAMAQKVEVVLVDDLDGSEAKETVTFGLDSRFYEIDLSEEHAKELRDLLKKYIRKGRAVAPPSPQNEAKKIREWAIKNGYQVSSRGRLHRDIVEAYRNAKKR</sequence>
<evidence type="ECO:0000259" key="3">
    <source>
        <dbReference type="Pfam" id="PF11774"/>
    </source>
</evidence>